<reference evidence="1 2" key="1">
    <citation type="submission" date="2020-08" db="EMBL/GenBank/DDBJ databases">
        <authorList>
            <person name="Koutsovoulos G."/>
            <person name="Danchin GJ E."/>
        </authorList>
    </citation>
    <scope>NUCLEOTIDE SEQUENCE [LARGE SCALE GENOMIC DNA]</scope>
</reference>
<name>A0A6V7VAE5_MELEN</name>
<dbReference type="EMBL" id="CAJEWN010000192">
    <property type="protein sequence ID" value="CAD2171897.1"/>
    <property type="molecule type" value="Genomic_DNA"/>
</dbReference>
<sequence>MIRNFNNSSHFLISLFRQSLKWLHAQSLSNLNKKGGGLFNNLVNLLNTTFGAKSRLLRLLGGLDGSEDILKKYENIKKLVKIGKLNEFKFFLGY</sequence>
<evidence type="ECO:0000313" key="2">
    <source>
        <dbReference type="Proteomes" id="UP000580250"/>
    </source>
</evidence>
<accession>A0A6V7VAE5</accession>
<proteinExistence type="predicted"/>
<protein>
    <submittedName>
        <fullName evidence="1">Uncharacterized protein</fullName>
    </submittedName>
</protein>
<comment type="caution">
    <text evidence="1">The sequence shown here is derived from an EMBL/GenBank/DDBJ whole genome shotgun (WGS) entry which is preliminary data.</text>
</comment>
<gene>
    <name evidence="1" type="ORF">MENT_LOCUS23420</name>
</gene>
<evidence type="ECO:0000313" key="1">
    <source>
        <dbReference type="EMBL" id="CAD2171897.1"/>
    </source>
</evidence>
<organism evidence="1 2">
    <name type="scientific">Meloidogyne enterolobii</name>
    <name type="common">Root-knot nematode worm</name>
    <name type="synonym">Meloidogyne mayaguensis</name>
    <dbReference type="NCBI Taxonomy" id="390850"/>
    <lineage>
        <taxon>Eukaryota</taxon>
        <taxon>Metazoa</taxon>
        <taxon>Ecdysozoa</taxon>
        <taxon>Nematoda</taxon>
        <taxon>Chromadorea</taxon>
        <taxon>Rhabditida</taxon>
        <taxon>Tylenchina</taxon>
        <taxon>Tylenchomorpha</taxon>
        <taxon>Tylenchoidea</taxon>
        <taxon>Meloidogynidae</taxon>
        <taxon>Meloidogyninae</taxon>
        <taxon>Meloidogyne</taxon>
    </lineage>
</organism>
<dbReference type="Proteomes" id="UP000580250">
    <property type="component" value="Unassembled WGS sequence"/>
</dbReference>
<dbReference type="AlphaFoldDB" id="A0A6V7VAE5"/>